<proteinExistence type="predicted"/>
<evidence type="ECO:0000256" key="4">
    <source>
        <dbReference type="ARBA" id="ARBA00022694"/>
    </source>
</evidence>
<dbReference type="EC" id="2.5.1.25" evidence="1"/>
<keyword evidence="3" id="KW-0949">S-adenosyl-L-methionine</keyword>
<keyword evidence="4" id="KW-0819">tRNA processing</keyword>
<dbReference type="Pfam" id="PF03942">
    <property type="entry name" value="DTW"/>
    <property type="match status" value="1"/>
</dbReference>
<organism evidence="6 7">
    <name type="scientific">Candidatus Phytoplasma melaleucae</name>
    <dbReference type="NCBI Taxonomy" id="2982630"/>
    <lineage>
        <taxon>Bacteria</taxon>
        <taxon>Bacillati</taxon>
        <taxon>Mycoplasmatota</taxon>
        <taxon>Mollicutes</taxon>
        <taxon>Acholeplasmatales</taxon>
        <taxon>Acholeplasmataceae</taxon>
        <taxon>Candidatus Phytoplasma</taxon>
    </lineage>
</organism>
<gene>
    <name evidence="6" type="ORF">OC680_02165</name>
</gene>
<accession>A0ABT9DE40</accession>
<comment type="caution">
    <text evidence="6">The sequence shown here is derived from an EMBL/GenBank/DDBJ whole genome shotgun (WGS) entry which is preliminary data.</text>
</comment>
<reference evidence="6 7" key="1">
    <citation type="journal article" date="2023" name="Int. J. Syst. Evol. Microbiol.">
        <title>The observation of taxonomic boundaries for the 16SrII and 16SrXXV phytoplasmas using genome-based delimitation.</title>
        <authorList>
            <person name="Rodrigues Jardim B."/>
            <person name="Tran-Nguyen L.T.T."/>
            <person name="Gambley C."/>
            <person name="Al-Sadi A.M."/>
            <person name="Al-Subhi A.M."/>
            <person name="Foissac X."/>
            <person name="Salar P."/>
            <person name="Cai H."/>
            <person name="Yang J.Y."/>
            <person name="Davis R."/>
            <person name="Jones L."/>
            <person name="Rodoni B."/>
            <person name="Constable F.E."/>
        </authorList>
    </citation>
    <scope>NUCLEOTIDE SEQUENCE [LARGE SCALE GENOMIC DNA]</scope>
    <source>
        <strain evidence="6">BAWM-155c</strain>
    </source>
</reference>
<evidence type="ECO:0000313" key="6">
    <source>
        <dbReference type="EMBL" id="MDO8168270.1"/>
    </source>
</evidence>
<sequence>MEVSEIVNFQVKLSQHRGSEYIIRTQPTETCLSTVETAAEALSVLEDKPDFKSDLLRPLSALCLYQLNHGAVIHESKEFRLKNQTYPKLIGKRLKKLLEKTYSENEDDLQEIVQISNESQKKNEHEN</sequence>
<dbReference type="Proteomes" id="UP001172036">
    <property type="component" value="Unassembled WGS sequence"/>
</dbReference>
<keyword evidence="2" id="KW-0808">Transferase</keyword>
<dbReference type="EMBL" id="JAOSID010000019">
    <property type="protein sequence ID" value="MDO8168270.1"/>
    <property type="molecule type" value="Genomic_DNA"/>
</dbReference>
<evidence type="ECO:0000256" key="3">
    <source>
        <dbReference type="ARBA" id="ARBA00022691"/>
    </source>
</evidence>
<feature type="domain" description="DTW" evidence="5">
    <location>
        <begin position="10"/>
        <end position="66"/>
    </location>
</feature>
<evidence type="ECO:0000256" key="2">
    <source>
        <dbReference type="ARBA" id="ARBA00022679"/>
    </source>
</evidence>
<dbReference type="InterPro" id="IPR005636">
    <property type="entry name" value="DTW"/>
</dbReference>
<keyword evidence="7" id="KW-1185">Reference proteome</keyword>
<name>A0ABT9DE40_9MOLU</name>
<protein>
    <recommendedName>
        <fullName evidence="1">tRNA-uridine aminocarboxypropyltransferase</fullName>
        <ecNumber evidence="1">2.5.1.25</ecNumber>
    </recommendedName>
</protein>
<evidence type="ECO:0000256" key="1">
    <source>
        <dbReference type="ARBA" id="ARBA00012386"/>
    </source>
</evidence>
<evidence type="ECO:0000259" key="5">
    <source>
        <dbReference type="Pfam" id="PF03942"/>
    </source>
</evidence>
<evidence type="ECO:0000313" key="7">
    <source>
        <dbReference type="Proteomes" id="UP001172036"/>
    </source>
</evidence>